<dbReference type="EMBL" id="VSRR010006348">
    <property type="protein sequence ID" value="MPC44577.1"/>
    <property type="molecule type" value="Genomic_DNA"/>
</dbReference>
<organism evidence="2 3">
    <name type="scientific">Portunus trituberculatus</name>
    <name type="common">Swimming crab</name>
    <name type="synonym">Neptunus trituberculatus</name>
    <dbReference type="NCBI Taxonomy" id="210409"/>
    <lineage>
        <taxon>Eukaryota</taxon>
        <taxon>Metazoa</taxon>
        <taxon>Ecdysozoa</taxon>
        <taxon>Arthropoda</taxon>
        <taxon>Crustacea</taxon>
        <taxon>Multicrustacea</taxon>
        <taxon>Malacostraca</taxon>
        <taxon>Eumalacostraca</taxon>
        <taxon>Eucarida</taxon>
        <taxon>Decapoda</taxon>
        <taxon>Pleocyemata</taxon>
        <taxon>Brachyura</taxon>
        <taxon>Eubrachyura</taxon>
        <taxon>Portunoidea</taxon>
        <taxon>Portunidae</taxon>
        <taxon>Portuninae</taxon>
        <taxon>Portunus</taxon>
    </lineage>
</organism>
<comment type="caution">
    <text evidence="2">The sequence shown here is derived from an EMBL/GenBank/DDBJ whole genome shotgun (WGS) entry which is preliminary data.</text>
</comment>
<proteinExistence type="predicted"/>
<gene>
    <name evidence="2" type="ORF">E2C01_038254</name>
</gene>
<keyword evidence="3" id="KW-1185">Reference proteome</keyword>
<dbReference type="AlphaFoldDB" id="A0A5B7FGC3"/>
<reference evidence="2 3" key="1">
    <citation type="submission" date="2019-05" db="EMBL/GenBank/DDBJ databases">
        <title>Another draft genome of Portunus trituberculatus and its Hox gene families provides insights of decapod evolution.</title>
        <authorList>
            <person name="Jeong J.-H."/>
            <person name="Song I."/>
            <person name="Kim S."/>
            <person name="Choi T."/>
            <person name="Kim D."/>
            <person name="Ryu S."/>
            <person name="Kim W."/>
        </authorList>
    </citation>
    <scope>NUCLEOTIDE SEQUENCE [LARGE SCALE GENOMIC DNA]</scope>
    <source>
        <tissue evidence="2">Muscle</tissue>
    </source>
</reference>
<protein>
    <submittedName>
        <fullName evidence="2">Uncharacterized protein</fullName>
    </submittedName>
</protein>
<evidence type="ECO:0000256" key="1">
    <source>
        <dbReference type="SAM" id="MobiDB-lite"/>
    </source>
</evidence>
<accession>A0A5B7FGC3</accession>
<dbReference type="Proteomes" id="UP000324222">
    <property type="component" value="Unassembled WGS sequence"/>
</dbReference>
<feature type="region of interest" description="Disordered" evidence="1">
    <location>
        <begin position="173"/>
        <end position="198"/>
    </location>
</feature>
<feature type="region of interest" description="Disordered" evidence="1">
    <location>
        <begin position="16"/>
        <end position="36"/>
    </location>
</feature>
<sequence length="198" mass="21239">MEVMGVLRKDDRVIKNSLNTTKNHSPPPHTTLNTSRHSFNTSQHQTLTRSPVGLAPKGEVISVLACNVVFGSKVFCSDSHGCLAVCVSQRGPQGVLGVQHRVNILWLDVSGRQCCLGRHLLQVCGGVLGQLPPKGAERCSLGTHNEDTCSSGSSSSSREVVAQWIRNGARDSLRGQTVTGAGHDPRPAPPCLTTRPRY</sequence>
<evidence type="ECO:0000313" key="2">
    <source>
        <dbReference type="EMBL" id="MPC44577.1"/>
    </source>
</evidence>
<name>A0A5B7FGC3_PORTR</name>
<evidence type="ECO:0000313" key="3">
    <source>
        <dbReference type="Proteomes" id="UP000324222"/>
    </source>
</evidence>